<evidence type="ECO:0000256" key="3">
    <source>
        <dbReference type="ARBA" id="ARBA00022741"/>
    </source>
</evidence>
<dbReference type="Gene3D" id="2.40.50.140">
    <property type="entry name" value="Nucleic acid-binding proteins"/>
    <property type="match status" value="1"/>
</dbReference>
<dbReference type="Pfam" id="PF17191">
    <property type="entry name" value="RecG_wedge"/>
    <property type="match status" value="1"/>
</dbReference>
<evidence type="ECO:0000256" key="14">
    <source>
        <dbReference type="ARBA" id="ARBA00048988"/>
    </source>
</evidence>
<dbReference type="InterPro" id="IPR047112">
    <property type="entry name" value="RecG/Mfd"/>
</dbReference>
<dbReference type="AlphaFoldDB" id="A0A0R1Q894"/>
<evidence type="ECO:0000256" key="9">
    <source>
        <dbReference type="ARBA" id="ARBA00023172"/>
    </source>
</evidence>
<keyword evidence="19" id="KW-1185">Reference proteome</keyword>
<comment type="catalytic activity">
    <reaction evidence="12 15">
        <text>Couples ATP hydrolysis with the unwinding of duplex DNA by translocating in the 3'-5' direction.</text>
        <dbReference type="EC" id="5.6.2.4"/>
    </reaction>
</comment>
<evidence type="ECO:0000313" key="18">
    <source>
        <dbReference type="EMBL" id="KRL38666.1"/>
    </source>
</evidence>
<dbReference type="PROSITE" id="PS51194">
    <property type="entry name" value="HELICASE_CTER"/>
    <property type="match status" value="1"/>
</dbReference>
<dbReference type="Pfam" id="PF00270">
    <property type="entry name" value="DEAD"/>
    <property type="match status" value="1"/>
</dbReference>
<evidence type="ECO:0000256" key="13">
    <source>
        <dbReference type="ARBA" id="ARBA00034808"/>
    </source>
</evidence>
<evidence type="ECO:0000256" key="15">
    <source>
        <dbReference type="RuleBase" id="RU363016"/>
    </source>
</evidence>
<keyword evidence="3 15" id="KW-0547">Nucleotide-binding</keyword>
<dbReference type="CDD" id="cd17992">
    <property type="entry name" value="DEXHc_RecG"/>
    <property type="match status" value="1"/>
</dbReference>
<dbReference type="InterPro" id="IPR033454">
    <property type="entry name" value="RecG_wedge"/>
</dbReference>
<gene>
    <name evidence="18" type="ORF">FD20_GL001383</name>
</gene>
<comment type="similarity">
    <text evidence="1 15">Belongs to the helicase family. RecG subfamily.</text>
</comment>
<dbReference type="PROSITE" id="PS51192">
    <property type="entry name" value="HELICASE_ATP_BIND_1"/>
    <property type="match status" value="1"/>
</dbReference>
<dbReference type="InterPro" id="IPR045562">
    <property type="entry name" value="RecG_dom3_C"/>
</dbReference>
<dbReference type="GO" id="GO:0005524">
    <property type="term" value="F:ATP binding"/>
    <property type="evidence" value="ECO:0007669"/>
    <property type="project" value="UniProtKB-KW"/>
</dbReference>
<proteinExistence type="inferred from homology"/>
<feature type="domain" description="Helicase C-terminal" evidence="17">
    <location>
        <begin position="449"/>
        <end position="609"/>
    </location>
</feature>
<evidence type="ECO:0000256" key="10">
    <source>
        <dbReference type="ARBA" id="ARBA00023204"/>
    </source>
</evidence>
<dbReference type="InterPro" id="IPR012340">
    <property type="entry name" value="NA-bd_OB-fold"/>
</dbReference>
<keyword evidence="8" id="KW-0238">DNA-binding</keyword>
<dbReference type="Pfam" id="PF19833">
    <property type="entry name" value="RecG_dom3_C"/>
    <property type="match status" value="1"/>
</dbReference>
<dbReference type="SUPFAM" id="SSF52540">
    <property type="entry name" value="P-loop containing nucleoside triphosphate hydrolases"/>
    <property type="match status" value="2"/>
</dbReference>
<dbReference type="Pfam" id="PF00271">
    <property type="entry name" value="Helicase_C"/>
    <property type="match status" value="1"/>
</dbReference>
<dbReference type="GO" id="GO:0003677">
    <property type="term" value="F:DNA binding"/>
    <property type="evidence" value="ECO:0007669"/>
    <property type="project" value="UniProtKB-KW"/>
</dbReference>
<dbReference type="CDD" id="cd04488">
    <property type="entry name" value="RecG_wedge_OBF"/>
    <property type="match status" value="1"/>
</dbReference>
<dbReference type="NCBIfam" id="NF008168">
    <property type="entry name" value="PRK10917.2-2"/>
    <property type="match status" value="1"/>
</dbReference>
<keyword evidence="10 15" id="KW-0234">DNA repair</keyword>
<keyword evidence="11" id="KW-0413">Isomerase</keyword>
<keyword evidence="9 15" id="KW-0233">DNA recombination</keyword>
<evidence type="ECO:0000256" key="12">
    <source>
        <dbReference type="ARBA" id="ARBA00034617"/>
    </source>
</evidence>
<evidence type="ECO:0000256" key="4">
    <source>
        <dbReference type="ARBA" id="ARBA00022763"/>
    </source>
</evidence>
<evidence type="ECO:0000256" key="1">
    <source>
        <dbReference type="ARBA" id="ARBA00007504"/>
    </source>
</evidence>
<dbReference type="EMBL" id="AZEG01000003">
    <property type="protein sequence ID" value="KRL38666.1"/>
    <property type="molecule type" value="Genomic_DNA"/>
</dbReference>
<evidence type="ECO:0000256" key="6">
    <source>
        <dbReference type="ARBA" id="ARBA00022806"/>
    </source>
</evidence>
<dbReference type="SMART" id="SM00490">
    <property type="entry name" value="HELICc"/>
    <property type="match status" value="1"/>
</dbReference>
<evidence type="ECO:0000256" key="11">
    <source>
        <dbReference type="ARBA" id="ARBA00023235"/>
    </source>
</evidence>
<dbReference type="InterPro" id="IPR011545">
    <property type="entry name" value="DEAD/DEAH_box_helicase_dom"/>
</dbReference>
<name>A0A0R1Q894_9LACO</name>
<dbReference type="PANTHER" id="PTHR47964:SF1">
    <property type="entry name" value="ATP-DEPENDENT DNA HELICASE HOMOLOG RECG, CHLOROPLASTIC"/>
    <property type="match status" value="1"/>
</dbReference>
<dbReference type="OrthoDB" id="9804325at2"/>
<dbReference type="PANTHER" id="PTHR47964">
    <property type="entry name" value="ATP-DEPENDENT DNA HELICASE HOMOLOG RECG, CHLOROPLASTIC"/>
    <property type="match status" value="1"/>
</dbReference>
<dbReference type="GO" id="GO:0016887">
    <property type="term" value="F:ATP hydrolysis activity"/>
    <property type="evidence" value="ECO:0007669"/>
    <property type="project" value="RHEA"/>
</dbReference>
<comment type="function">
    <text evidence="15">Plays a critical role in recombination and DNA repair. Helps process Holliday junction intermediates to mature products by catalyzing branch migration. Has replication fork regression activity, unwinds stalled or blocked replication forks to make a HJ that can be resolved. Has a DNA unwinding activity characteristic of a DNA helicase with 3'-5' polarity.</text>
</comment>
<evidence type="ECO:0000256" key="8">
    <source>
        <dbReference type="ARBA" id="ARBA00023125"/>
    </source>
</evidence>
<organism evidence="18 19">
    <name type="scientific">Liquorilactobacillus uvarum DSM 19971</name>
    <dbReference type="NCBI Taxonomy" id="1423812"/>
    <lineage>
        <taxon>Bacteria</taxon>
        <taxon>Bacillati</taxon>
        <taxon>Bacillota</taxon>
        <taxon>Bacilli</taxon>
        <taxon>Lactobacillales</taxon>
        <taxon>Lactobacillaceae</taxon>
        <taxon>Liquorilactobacillus</taxon>
    </lineage>
</organism>
<evidence type="ECO:0000256" key="5">
    <source>
        <dbReference type="ARBA" id="ARBA00022801"/>
    </source>
</evidence>
<dbReference type="NCBIfam" id="NF008165">
    <property type="entry name" value="PRK10917.1-3"/>
    <property type="match status" value="1"/>
</dbReference>
<evidence type="ECO:0000259" key="17">
    <source>
        <dbReference type="PROSITE" id="PS51194"/>
    </source>
</evidence>
<dbReference type="InterPro" id="IPR027417">
    <property type="entry name" value="P-loop_NTPase"/>
</dbReference>
<dbReference type="InterPro" id="IPR014001">
    <property type="entry name" value="Helicase_ATP-bd"/>
</dbReference>
<dbReference type="NCBIfam" id="TIGR00643">
    <property type="entry name" value="recG"/>
    <property type="match status" value="1"/>
</dbReference>
<evidence type="ECO:0000256" key="2">
    <source>
        <dbReference type="ARBA" id="ARBA00017846"/>
    </source>
</evidence>
<dbReference type="GO" id="GO:0043138">
    <property type="term" value="F:3'-5' DNA helicase activity"/>
    <property type="evidence" value="ECO:0007669"/>
    <property type="project" value="UniProtKB-EC"/>
</dbReference>
<dbReference type="EC" id="5.6.2.4" evidence="13 15"/>
<dbReference type="InterPro" id="IPR001650">
    <property type="entry name" value="Helicase_C-like"/>
</dbReference>
<sequence length="679" mass="76286">MKSLADPVSVLKGVGPKSAVALNKLGINTVGNLLLEYPFRYDDFAVRRLSDITDQEKVTLKGTVASEAVLTRFGRKKSRLNFRLLVEHDVIMVTFFNQPYLAQKVETGKEMAIYGKWDGRHQRLAGMKILFNAGANDIAGVYRSSKDVQQATVKKLVKQAYELYGDVLTEIIPEETRRKFKLLPRKTMIHDMHFPENQQAASLARRSAVFDEFFCFQVKMQFIKKIQHKKHGIKISYDNDQVKMFIATLPFELTAAQKKVVNEICSDLHHTVHMNRLLQGDVGSGKTVVAAIALYAAVTAGFQAALMVPTEILAQQHAEKLDHLFAKFNVNVALLTGSTASRVKIRRELLKHLKDGQIDIVVGTHALIQNDVVFKNLGLVITDEQHRFGVNQRQKFKKKGIMPDVLAMTATPIPRTLAITMYGEMDVSTITELPKGRLPIETVWLREKQLGEAIIFLKKQLSFGAQAYVISPLIEESEMMDLKNAEEIFAKLKKQLEPEYHVGLLHGRMKGSEKNEVMAAFKNKKFDILVSTTVIEVGVDIPNATMMLILDADRFGLAQLHQLRGRVGRGKKQSYCFLIADPKNEYGVARMKVMSETNDGFIIAQKDLELRGQGDILGNKQSGVPDFKVGDPVTDLRILQAAQQEAAQIINDPEFTHKSTNKGLINYLRHELDKGISFD</sequence>
<keyword evidence="5 15" id="KW-0378">Hydrolase</keyword>
<protein>
    <recommendedName>
        <fullName evidence="2 15">ATP-dependent DNA helicase RecG</fullName>
        <ecNumber evidence="13 15">5.6.2.4</ecNumber>
    </recommendedName>
</protein>
<feature type="domain" description="Helicase ATP-binding" evidence="16">
    <location>
        <begin position="267"/>
        <end position="430"/>
    </location>
</feature>
<keyword evidence="6 15" id="KW-0347">Helicase</keyword>
<dbReference type="GO" id="GO:0006310">
    <property type="term" value="P:DNA recombination"/>
    <property type="evidence" value="ECO:0007669"/>
    <property type="project" value="UniProtKB-UniRule"/>
</dbReference>
<accession>A0A0R1Q894</accession>
<keyword evidence="4 15" id="KW-0227">DNA damage</keyword>
<dbReference type="GO" id="GO:0006281">
    <property type="term" value="P:DNA repair"/>
    <property type="evidence" value="ECO:0007669"/>
    <property type="project" value="UniProtKB-UniRule"/>
</dbReference>
<keyword evidence="7 15" id="KW-0067">ATP-binding</keyword>
<comment type="caution">
    <text evidence="18">The sequence shown here is derived from an EMBL/GenBank/DDBJ whole genome shotgun (WGS) entry which is preliminary data.</text>
</comment>
<evidence type="ECO:0000259" key="16">
    <source>
        <dbReference type="PROSITE" id="PS51192"/>
    </source>
</evidence>
<dbReference type="Proteomes" id="UP000051155">
    <property type="component" value="Unassembled WGS sequence"/>
</dbReference>
<evidence type="ECO:0000256" key="7">
    <source>
        <dbReference type="ARBA" id="ARBA00022840"/>
    </source>
</evidence>
<dbReference type="PATRIC" id="fig|1423812.3.peg.1472"/>
<dbReference type="STRING" id="1423812.FD20_GL001383"/>
<dbReference type="RefSeq" id="WP_057735992.1">
    <property type="nucleotide sequence ID" value="NZ_AZEG01000003.1"/>
</dbReference>
<evidence type="ECO:0000313" key="19">
    <source>
        <dbReference type="Proteomes" id="UP000051155"/>
    </source>
</evidence>
<reference evidence="18 19" key="1">
    <citation type="journal article" date="2015" name="Genome Announc.">
        <title>Expanding the biotechnology potential of lactobacilli through comparative genomics of 213 strains and associated genera.</title>
        <authorList>
            <person name="Sun Z."/>
            <person name="Harris H.M."/>
            <person name="McCann A."/>
            <person name="Guo C."/>
            <person name="Argimon S."/>
            <person name="Zhang W."/>
            <person name="Yang X."/>
            <person name="Jeffery I.B."/>
            <person name="Cooney J.C."/>
            <person name="Kagawa T.F."/>
            <person name="Liu W."/>
            <person name="Song Y."/>
            <person name="Salvetti E."/>
            <person name="Wrobel A."/>
            <person name="Rasinkangas P."/>
            <person name="Parkhill J."/>
            <person name="Rea M.C."/>
            <person name="O'Sullivan O."/>
            <person name="Ritari J."/>
            <person name="Douillard F.P."/>
            <person name="Paul Ross R."/>
            <person name="Yang R."/>
            <person name="Briner A.E."/>
            <person name="Felis G.E."/>
            <person name="de Vos W.M."/>
            <person name="Barrangou R."/>
            <person name="Klaenhammer T.R."/>
            <person name="Caufield P.W."/>
            <person name="Cui Y."/>
            <person name="Zhang H."/>
            <person name="O'Toole P.W."/>
        </authorList>
    </citation>
    <scope>NUCLEOTIDE SEQUENCE [LARGE SCALE GENOMIC DNA]</scope>
    <source>
        <strain evidence="18 19">DSM 19971</strain>
    </source>
</reference>
<dbReference type="InterPro" id="IPR004609">
    <property type="entry name" value="ATP-dep_DNA_helicase_RecG"/>
</dbReference>
<dbReference type="SUPFAM" id="SSF50249">
    <property type="entry name" value="Nucleic acid-binding proteins"/>
    <property type="match status" value="1"/>
</dbReference>
<dbReference type="Gene3D" id="3.40.50.300">
    <property type="entry name" value="P-loop containing nucleotide triphosphate hydrolases"/>
    <property type="match status" value="2"/>
</dbReference>
<dbReference type="SMART" id="SM00487">
    <property type="entry name" value="DEXDc"/>
    <property type="match status" value="1"/>
</dbReference>
<comment type="catalytic activity">
    <reaction evidence="14 15">
        <text>ATP + H2O = ADP + phosphate + H(+)</text>
        <dbReference type="Rhea" id="RHEA:13065"/>
        <dbReference type="ChEBI" id="CHEBI:15377"/>
        <dbReference type="ChEBI" id="CHEBI:15378"/>
        <dbReference type="ChEBI" id="CHEBI:30616"/>
        <dbReference type="ChEBI" id="CHEBI:43474"/>
        <dbReference type="ChEBI" id="CHEBI:456216"/>
        <dbReference type="EC" id="5.6.2.4"/>
    </reaction>
</comment>